<feature type="compositionally biased region" description="Low complexity" evidence="1">
    <location>
        <begin position="663"/>
        <end position="673"/>
    </location>
</feature>
<dbReference type="OMA" id="TFWSEDY"/>
<gene>
    <name evidence="2" type="ordered locus">KLTH0B08646g</name>
</gene>
<feature type="region of interest" description="Disordered" evidence="1">
    <location>
        <begin position="155"/>
        <end position="174"/>
    </location>
</feature>
<dbReference type="HOGENOM" id="CLU_356837_0_0_1"/>
<dbReference type="KEGG" id="lth:KLTH0B08646g"/>
<feature type="compositionally biased region" description="Basic and acidic residues" evidence="1">
    <location>
        <begin position="155"/>
        <end position="164"/>
    </location>
</feature>
<accession>C5DD64</accession>
<dbReference type="InParanoid" id="C5DD64"/>
<dbReference type="EMBL" id="CU928166">
    <property type="protein sequence ID" value="CAR21725.1"/>
    <property type="molecule type" value="Genomic_DNA"/>
</dbReference>
<feature type="compositionally biased region" description="Low complexity" evidence="1">
    <location>
        <begin position="691"/>
        <end position="703"/>
    </location>
</feature>
<dbReference type="OrthoDB" id="2155291at2759"/>
<feature type="region of interest" description="Disordered" evidence="1">
    <location>
        <begin position="640"/>
        <end position="737"/>
    </location>
</feature>
<dbReference type="Proteomes" id="UP000002036">
    <property type="component" value="Chromosome B"/>
</dbReference>
<dbReference type="AlphaFoldDB" id="C5DD64"/>
<proteinExistence type="predicted"/>
<dbReference type="eggNOG" id="ENOG502R1XI">
    <property type="taxonomic scope" value="Eukaryota"/>
</dbReference>
<name>C5DD64_LACTC</name>
<sequence>MTTEASRATFWSEDYTSGIAVLLGNIDNDVSELQEFIEDVETFDNKTVSPAIKSLDSLVRSIPSDTDESLCNKLKQQRKGLLAEILEKLQIANRSNLETACLSQLQALLFEFEEYQQESKELIEKNYGLYSKHLSLAKRARVDVTTRAQRIREASQKPLLRSEETPLSSEEERDYANESSIQFPLTLDAKLSFSSEESFFGFCNKLKKLTKTSKRLIYIPGVSNEYFSSSALFESLKRIEPRMDASLYNLERLGQTLINNEIISPYNGILGAKVSFARDGYYVWGENSSPVIRPAEEKPLRRADVFNGLFKKIGRSSGSSEQIETTEELGLRQRELVDREDHFFQECQNLDYWRTQLELELQKCMNQYHKMLRHKIQILNKASLQFSSLLKEALSTQSSLTPVGADQEIRRIYRANYGIVGHYVPQPGVVFAKHNQLGELTGVAMFHADLQEFPTNELGVAIILHILLEYLWGCDALEVLQAWQLPLDLRRVSRLRRECIVEFKETDGSHSASLANILASKPRPLADVVGLLQSWLLELPDSLIPMICYEEISRTQSIEGMSMAPAEHLVNLAAVCDHFRWLVQRCGGEKVRTAFDSRTDFPLYHVFARTRTRNPQEAPVVSGVVHEILCKDESAERLREMAKNSNARTDARAEARADLQAGSSKHSSPPSTSRLATPAVFVPRPLKAAHSDASSSRPSSKRISGLDLAVVGQSDSESETEPKESKEPSTLAAGVAD</sequence>
<reference evidence="2 3" key="1">
    <citation type="journal article" date="2009" name="Genome Res.">
        <title>Comparative genomics of protoploid Saccharomycetaceae.</title>
        <authorList>
            <consortium name="The Genolevures Consortium"/>
            <person name="Souciet J.-L."/>
            <person name="Dujon B."/>
            <person name="Gaillardin C."/>
            <person name="Johnston M."/>
            <person name="Baret P.V."/>
            <person name="Cliften P."/>
            <person name="Sherman D.J."/>
            <person name="Weissenbach J."/>
            <person name="Westhof E."/>
            <person name="Wincker P."/>
            <person name="Jubin C."/>
            <person name="Poulain J."/>
            <person name="Barbe V."/>
            <person name="Segurens B."/>
            <person name="Artiguenave F."/>
            <person name="Anthouard V."/>
            <person name="Vacherie B."/>
            <person name="Val M.-E."/>
            <person name="Fulton R.S."/>
            <person name="Minx P."/>
            <person name="Wilson R."/>
            <person name="Durrens P."/>
            <person name="Jean G."/>
            <person name="Marck C."/>
            <person name="Martin T."/>
            <person name="Nikolski M."/>
            <person name="Rolland T."/>
            <person name="Seret M.-L."/>
            <person name="Casaregola S."/>
            <person name="Despons L."/>
            <person name="Fairhead C."/>
            <person name="Fischer G."/>
            <person name="Lafontaine I."/>
            <person name="Leh V."/>
            <person name="Lemaire M."/>
            <person name="de Montigny J."/>
            <person name="Neuveglise C."/>
            <person name="Thierry A."/>
            <person name="Blanc-Lenfle I."/>
            <person name="Bleykasten C."/>
            <person name="Diffels J."/>
            <person name="Fritsch E."/>
            <person name="Frangeul L."/>
            <person name="Goeffon A."/>
            <person name="Jauniaux N."/>
            <person name="Kachouri-Lafond R."/>
            <person name="Payen C."/>
            <person name="Potier S."/>
            <person name="Pribylova L."/>
            <person name="Ozanne C."/>
            <person name="Richard G.-F."/>
            <person name="Sacerdot C."/>
            <person name="Straub M.-L."/>
            <person name="Talla E."/>
        </authorList>
    </citation>
    <scope>NUCLEOTIDE SEQUENCE [LARGE SCALE GENOMIC DNA]</scope>
    <source>
        <strain evidence="3">ATCC 56472 / CBS 6340 / NRRL Y-8284</strain>
    </source>
</reference>
<dbReference type="GeneID" id="8291004"/>
<evidence type="ECO:0000256" key="1">
    <source>
        <dbReference type="SAM" id="MobiDB-lite"/>
    </source>
</evidence>
<protein>
    <submittedName>
        <fullName evidence="2">KLTH0B08646p</fullName>
    </submittedName>
</protein>
<dbReference type="Gene3D" id="1.10.555.10">
    <property type="entry name" value="Rho GTPase activation protein"/>
    <property type="match status" value="1"/>
</dbReference>
<dbReference type="RefSeq" id="XP_002552163.1">
    <property type="nucleotide sequence ID" value="XM_002552117.1"/>
</dbReference>
<dbReference type="FunCoup" id="C5DD64">
    <property type="interactions" value="50"/>
</dbReference>
<keyword evidence="3" id="KW-1185">Reference proteome</keyword>
<organism evidence="2 3">
    <name type="scientific">Lachancea thermotolerans (strain ATCC 56472 / CBS 6340 / NRRL Y-8284)</name>
    <name type="common">Yeast</name>
    <name type="synonym">Kluyveromyces thermotolerans</name>
    <dbReference type="NCBI Taxonomy" id="559295"/>
    <lineage>
        <taxon>Eukaryota</taxon>
        <taxon>Fungi</taxon>
        <taxon>Dikarya</taxon>
        <taxon>Ascomycota</taxon>
        <taxon>Saccharomycotina</taxon>
        <taxon>Saccharomycetes</taxon>
        <taxon>Saccharomycetales</taxon>
        <taxon>Saccharomycetaceae</taxon>
        <taxon>Lachancea</taxon>
    </lineage>
</organism>
<dbReference type="InterPro" id="IPR008936">
    <property type="entry name" value="Rho_GTPase_activation_prot"/>
</dbReference>
<dbReference type="SUPFAM" id="SSF48350">
    <property type="entry name" value="GTPase activation domain, GAP"/>
    <property type="match status" value="1"/>
</dbReference>
<evidence type="ECO:0000313" key="2">
    <source>
        <dbReference type="EMBL" id="CAR21725.1"/>
    </source>
</evidence>
<evidence type="ECO:0000313" key="3">
    <source>
        <dbReference type="Proteomes" id="UP000002036"/>
    </source>
</evidence>